<dbReference type="AlphaFoldDB" id="A0A653CGL8"/>
<keyword evidence="3" id="KW-1185">Reference proteome</keyword>
<reference evidence="2 3" key="1">
    <citation type="submission" date="2019-01" db="EMBL/GenBank/DDBJ databases">
        <authorList>
            <person name="Sayadi A."/>
        </authorList>
    </citation>
    <scope>NUCLEOTIDE SEQUENCE [LARGE SCALE GENOMIC DNA]</scope>
</reference>
<dbReference type="Proteomes" id="UP000410492">
    <property type="component" value="Unassembled WGS sequence"/>
</dbReference>
<feature type="chain" id="PRO_5024979032" evidence="1">
    <location>
        <begin position="24"/>
        <end position="71"/>
    </location>
</feature>
<protein>
    <submittedName>
        <fullName evidence="2">Uncharacterized protein</fullName>
    </submittedName>
</protein>
<name>A0A653CGL8_CALMS</name>
<organism evidence="2 3">
    <name type="scientific">Callosobruchus maculatus</name>
    <name type="common">Southern cowpea weevil</name>
    <name type="synonym">Pulse bruchid</name>
    <dbReference type="NCBI Taxonomy" id="64391"/>
    <lineage>
        <taxon>Eukaryota</taxon>
        <taxon>Metazoa</taxon>
        <taxon>Ecdysozoa</taxon>
        <taxon>Arthropoda</taxon>
        <taxon>Hexapoda</taxon>
        <taxon>Insecta</taxon>
        <taxon>Pterygota</taxon>
        <taxon>Neoptera</taxon>
        <taxon>Endopterygota</taxon>
        <taxon>Coleoptera</taxon>
        <taxon>Polyphaga</taxon>
        <taxon>Cucujiformia</taxon>
        <taxon>Chrysomeloidea</taxon>
        <taxon>Chrysomelidae</taxon>
        <taxon>Bruchinae</taxon>
        <taxon>Bruchini</taxon>
        <taxon>Callosobruchus</taxon>
    </lineage>
</organism>
<gene>
    <name evidence="2" type="ORF">CALMAC_LOCUS8948</name>
</gene>
<feature type="signal peptide" evidence="1">
    <location>
        <begin position="1"/>
        <end position="23"/>
    </location>
</feature>
<accession>A0A653CGL8</accession>
<dbReference type="EMBL" id="CAACVG010007783">
    <property type="protein sequence ID" value="VEN47061.1"/>
    <property type="molecule type" value="Genomic_DNA"/>
</dbReference>
<keyword evidence="1" id="KW-0732">Signal</keyword>
<evidence type="ECO:0000313" key="3">
    <source>
        <dbReference type="Proteomes" id="UP000410492"/>
    </source>
</evidence>
<proteinExistence type="predicted"/>
<evidence type="ECO:0000313" key="2">
    <source>
        <dbReference type="EMBL" id="VEN47061.1"/>
    </source>
</evidence>
<evidence type="ECO:0000256" key="1">
    <source>
        <dbReference type="SAM" id="SignalP"/>
    </source>
</evidence>
<sequence>MFLKNVFVALLLIALFIGTSVEGKECRQRSDCTKMIIKCLRDVPRDEKGRRRMTPKCVRKGEVMVCSCETR</sequence>